<dbReference type="EMBL" id="JAPDFW010000139">
    <property type="protein sequence ID" value="KAJ5066611.1"/>
    <property type="molecule type" value="Genomic_DNA"/>
</dbReference>
<protein>
    <submittedName>
        <fullName evidence="2">Uncharacterized protein</fullName>
    </submittedName>
</protein>
<name>A0A9Q0R535_ANAIG</name>
<proteinExistence type="predicted"/>
<dbReference type="AlphaFoldDB" id="A0A9Q0R535"/>
<keyword evidence="1" id="KW-0175">Coiled coil</keyword>
<evidence type="ECO:0000256" key="1">
    <source>
        <dbReference type="SAM" id="Coils"/>
    </source>
</evidence>
<organism evidence="2 3">
    <name type="scientific">Anaeramoeba ignava</name>
    <name type="common">Anaerobic marine amoeba</name>
    <dbReference type="NCBI Taxonomy" id="1746090"/>
    <lineage>
        <taxon>Eukaryota</taxon>
        <taxon>Metamonada</taxon>
        <taxon>Anaeramoebidae</taxon>
        <taxon>Anaeramoeba</taxon>
    </lineage>
</organism>
<feature type="coiled-coil region" evidence="1">
    <location>
        <begin position="15"/>
        <end position="71"/>
    </location>
</feature>
<evidence type="ECO:0000313" key="3">
    <source>
        <dbReference type="Proteomes" id="UP001149090"/>
    </source>
</evidence>
<keyword evidence="3" id="KW-1185">Reference proteome</keyword>
<reference evidence="2" key="1">
    <citation type="submission" date="2022-10" db="EMBL/GenBank/DDBJ databases">
        <title>Novel sulphate-reducing endosymbionts in the free-living metamonad Anaeramoeba.</title>
        <authorList>
            <person name="Jerlstrom-Hultqvist J."/>
            <person name="Cepicka I."/>
            <person name="Gallot-Lavallee L."/>
            <person name="Salas-Leiva D."/>
            <person name="Curtis B.A."/>
            <person name="Zahonova K."/>
            <person name="Pipaliya S."/>
            <person name="Dacks J."/>
            <person name="Roger A.J."/>
        </authorList>
    </citation>
    <scope>NUCLEOTIDE SEQUENCE</scope>
    <source>
        <strain evidence="2">BMAN</strain>
    </source>
</reference>
<evidence type="ECO:0000313" key="2">
    <source>
        <dbReference type="EMBL" id="KAJ5066611.1"/>
    </source>
</evidence>
<sequence>MFKNQIENQIENQIGNQNENQIENENQNQNQIENQIQIENQNQIENQIENQNQILNQNQIENENLNQIENENQIEIDVNEFKKKLDKNLLLAIWQGETIPKRKKRSPKILHSNFQLNNPFYSFPEKSPSKSKKKPKILSIETRYFVKNINVYKDDIIEGEEEEISRKNLNRKIEFKFLEYETIWKPIHN</sequence>
<gene>
    <name evidence="2" type="ORF">M0811_13466</name>
</gene>
<comment type="caution">
    <text evidence="2">The sequence shown here is derived from an EMBL/GenBank/DDBJ whole genome shotgun (WGS) entry which is preliminary data.</text>
</comment>
<dbReference type="Proteomes" id="UP001149090">
    <property type="component" value="Unassembled WGS sequence"/>
</dbReference>
<accession>A0A9Q0R535</accession>